<dbReference type="OrthoDB" id="9809136at2"/>
<accession>A0A398BQU3</accession>
<proteinExistence type="predicted"/>
<dbReference type="RefSeq" id="WP_119133820.1">
    <property type="nucleotide sequence ID" value="NZ_QXXQ01000002.1"/>
</dbReference>
<dbReference type="Gene3D" id="3.40.1530.20">
    <property type="entry name" value="Protein of unknown function (DUF1491)"/>
    <property type="match status" value="1"/>
</dbReference>
<evidence type="ECO:0000313" key="2">
    <source>
        <dbReference type="Proteomes" id="UP000266649"/>
    </source>
</evidence>
<dbReference type="AlphaFoldDB" id="A0A398BQU3"/>
<dbReference type="Pfam" id="PF07372">
    <property type="entry name" value="DUF1491"/>
    <property type="match status" value="1"/>
</dbReference>
<sequence>MQPRLATSLWVSAYLARLRLADIPVYVTAKGDATAGAVVVKCATLDGRAKAWQRSYDLLNDRRIWVVLADGDEAEVDAAIGRARRGDPDLWVIELEDRAGRSLLTEPGLD</sequence>
<reference evidence="1 2" key="1">
    <citation type="submission" date="2018-09" db="EMBL/GenBank/DDBJ databases">
        <title>Gemmobacter lutimaris sp. nov., a marine bacterium isolated from tidal flat.</title>
        <authorList>
            <person name="Lee D.W."/>
            <person name="Yoo Y."/>
            <person name="Kim J.-J."/>
            <person name="Kim B.S."/>
        </authorList>
    </citation>
    <scope>NUCLEOTIDE SEQUENCE [LARGE SCALE GENOMIC DNA]</scope>
    <source>
        <strain evidence="1 2">YJ-T1-11</strain>
    </source>
</reference>
<keyword evidence="2" id="KW-1185">Reference proteome</keyword>
<gene>
    <name evidence="1" type="ORF">D2N39_05910</name>
</gene>
<name>A0A398BQU3_9RHOB</name>
<organism evidence="1 2">
    <name type="scientific">Gemmobacter lutimaris</name>
    <dbReference type="NCBI Taxonomy" id="2306023"/>
    <lineage>
        <taxon>Bacteria</taxon>
        <taxon>Pseudomonadati</taxon>
        <taxon>Pseudomonadota</taxon>
        <taxon>Alphaproteobacteria</taxon>
        <taxon>Rhodobacterales</taxon>
        <taxon>Paracoccaceae</taxon>
        <taxon>Gemmobacter</taxon>
    </lineage>
</organism>
<comment type="caution">
    <text evidence="1">The sequence shown here is derived from an EMBL/GenBank/DDBJ whole genome shotgun (WGS) entry which is preliminary data.</text>
</comment>
<dbReference type="EMBL" id="QXXQ01000002">
    <property type="protein sequence ID" value="RID93179.1"/>
    <property type="molecule type" value="Genomic_DNA"/>
</dbReference>
<evidence type="ECO:0000313" key="1">
    <source>
        <dbReference type="EMBL" id="RID93179.1"/>
    </source>
</evidence>
<dbReference type="InterPro" id="IPR009964">
    <property type="entry name" value="DUF1491"/>
</dbReference>
<protein>
    <submittedName>
        <fullName evidence="1">DUF1491 family protein</fullName>
    </submittedName>
</protein>
<dbReference type="Proteomes" id="UP000266649">
    <property type="component" value="Unassembled WGS sequence"/>
</dbReference>